<feature type="domain" description="Tripartite ATP-independent periplasmic transporters DctQ component" evidence="11">
    <location>
        <begin position="24"/>
        <end position="160"/>
    </location>
</feature>
<dbReference type="EMBL" id="FNUZ01000002">
    <property type="protein sequence ID" value="SEG12325.1"/>
    <property type="molecule type" value="Genomic_DNA"/>
</dbReference>
<dbReference type="GO" id="GO:0015740">
    <property type="term" value="P:C4-dicarboxylate transport"/>
    <property type="evidence" value="ECO:0007669"/>
    <property type="project" value="TreeGrafter"/>
</dbReference>
<evidence type="ECO:0000256" key="7">
    <source>
        <dbReference type="ARBA" id="ARBA00023136"/>
    </source>
</evidence>
<dbReference type="PANTHER" id="PTHR35011:SF2">
    <property type="entry name" value="2,3-DIKETO-L-GULONATE TRAP TRANSPORTER SMALL PERMEASE PROTEIN YIAM"/>
    <property type="match status" value="1"/>
</dbReference>
<dbReference type="Pfam" id="PF04290">
    <property type="entry name" value="DctQ"/>
    <property type="match status" value="1"/>
</dbReference>
<organism evidence="12 13">
    <name type="scientific">Thalassococcus halodurans</name>
    <dbReference type="NCBI Taxonomy" id="373675"/>
    <lineage>
        <taxon>Bacteria</taxon>
        <taxon>Pseudomonadati</taxon>
        <taxon>Pseudomonadota</taxon>
        <taxon>Alphaproteobacteria</taxon>
        <taxon>Rhodobacterales</taxon>
        <taxon>Roseobacteraceae</taxon>
        <taxon>Thalassococcus</taxon>
    </lineage>
</organism>
<feature type="transmembrane region" description="Helical" evidence="9">
    <location>
        <begin position="87"/>
        <end position="111"/>
    </location>
</feature>
<dbReference type="InterPro" id="IPR055348">
    <property type="entry name" value="DctQ"/>
</dbReference>
<proteinExistence type="inferred from homology"/>
<feature type="compositionally biased region" description="Basic and acidic residues" evidence="10">
    <location>
        <begin position="166"/>
        <end position="177"/>
    </location>
</feature>
<evidence type="ECO:0000256" key="3">
    <source>
        <dbReference type="ARBA" id="ARBA00022475"/>
    </source>
</evidence>
<keyword evidence="2 9" id="KW-0813">Transport</keyword>
<evidence type="ECO:0000256" key="9">
    <source>
        <dbReference type="RuleBase" id="RU369079"/>
    </source>
</evidence>
<reference evidence="12 13" key="1">
    <citation type="submission" date="2016-10" db="EMBL/GenBank/DDBJ databases">
        <authorList>
            <person name="de Groot N.N."/>
        </authorList>
    </citation>
    <scope>NUCLEOTIDE SEQUENCE [LARGE SCALE GENOMIC DNA]</scope>
    <source>
        <strain evidence="12 13">DSM 26915</strain>
    </source>
</reference>
<protein>
    <recommendedName>
        <fullName evidence="9">TRAP transporter small permease protein</fullName>
    </recommendedName>
</protein>
<feature type="transmembrane region" description="Helical" evidence="9">
    <location>
        <begin position="131"/>
        <end position="153"/>
    </location>
</feature>
<comment type="similarity">
    <text evidence="8 9">Belongs to the TRAP transporter small permease family.</text>
</comment>
<evidence type="ECO:0000259" key="11">
    <source>
        <dbReference type="Pfam" id="PF04290"/>
    </source>
</evidence>
<evidence type="ECO:0000313" key="13">
    <source>
        <dbReference type="Proteomes" id="UP000236752"/>
    </source>
</evidence>
<name>A0A1H5XLF7_9RHOB</name>
<evidence type="ECO:0000256" key="8">
    <source>
        <dbReference type="ARBA" id="ARBA00038436"/>
    </source>
</evidence>
<keyword evidence="5 9" id="KW-0812">Transmembrane</keyword>
<keyword evidence="7 9" id="KW-0472">Membrane</keyword>
<dbReference type="GO" id="GO:0005886">
    <property type="term" value="C:plasma membrane"/>
    <property type="evidence" value="ECO:0007669"/>
    <property type="project" value="UniProtKB-SubCell"/>
</dbReference>
<dbReference type="PANTHER" id="PTHR35011">
    <property type="entry name" value="2,3-DIKETO-L-GULONATE TRAP TRANSPORTER SMALL PERMEASE PROTEIN YIAM"/>
    <property type="match status" value="1"/>
</dbReference>
<dbReference type="GO" id="GO:0022857">
    <property type="term" value="F:transmembrane transporter activity"/>
    <property type="evidence" value="ECO:0007669"/>
    <property type="project" value="UniProtKB-UniRule"/>
</dbReference>
<evidence type="ECO:0000313" key="12">
    <source>
        <dbReference type="EMBL" id="SEG12325.1"/>
    </source>
</evidence>
<evidence type="ECO:0000256" key="6">
    <source>
        <dbReference type="ARBA" id="ARBA00022989"/>
    </source>
</evidence>
<evidence type="ECO:0000256" key="10">
    <source>
        <dbReference type="SAM" id="MobiDB-lite"/>
    </source>
</evidence>
<keyword evidence="4 9" id="KW-0997">Cell inner membrane</keyword>
<feature type="transmembrane region" description="Helical" evidence="9">
    <location>
        <begin position="12"/>
        <end position="33"/>
    </location>
</feature>
<comment type="subunit">
    <text evidence="9">The complex comprises the extracytoplasmic solute receptor protein and the two transmembrane proteins.</text>
</comment>
<sequence>MMKTISTWFRHGTEAIAASFLAAMFITFLLQIFSRYVLKTPFGWTLELCLILWVWIVFFGCAFLVRENDHVTFDIFYLSAPRRVQKVLALISAAAIATGMLYAFLPTWDYIDWMKMRKTTTVRNPLDGNKIPMRTIFSIYAMFMLVVAARYIWRFVGVLRNGPPETDHELPGHDHEPPAIQEGDEVV</sequence>
<keyword evidence="6 9" id="KW-1133">Transmembrane helix</keyword>
<comment type="subcellular location">
    <subcellularLocation>
        <location evidence="1 9">Cell inner membrane</location>
        <topology evidence="1 9">Multi-pass membrane protein</topology>
    </subcellularLocation>
</comment>
<feature type="transmembrane region" description="Helical" evidence="9">
    <location>
        <begin position="45"/>
        <end position="66"/>
    </location>
</feature>
<keyword evidence="3" id="KW-1003">Cell membrane</keyword>
<keyword evidence="13" id="KW-1185">Reference proteome</keyword>
<evidence type="ECO:0000256" key="2">
    <source>
        <dbReference type="ARBA" id="ARBA00022448"/>
    </source>
</evidence>
<dbReference type="AlphaFoldDB" id="A0A1H5XLF7"/>
<evidence type="ECO:0000256" key="4">
    <source>
        <dbReference type="ARBA" id="ARBA00022519"/>
    </source>
</evidence>
<dbReference type="Proteomes" id="UP000236752">
    <property type="component" value="Unassembled WGS sequence"/>
</dbReference>
<evidence type="ECO:0000256" key="1">
    <source>
        <dbReference type="ARBA" id="ARBA00004429"/>
    </source>
</evidence>
<feature type="region of interest" description="Disordered" evidence="10">
    <location>
        <begin position="166"/>
        <end position="187"/>
    </location>
</feature>
<gene>
    <name evidence="12" type="ORF">SAMN04488045_1926</name>
</gene>
<comment type="function">
    <text evidence="9">Part of the tripartite ATP-independent periplasmic (TRAP) transport system.</text>
</comment>
<accession>A0A1H5XLF7</accession>
<evidence type="ECO:0000256" key="5">
    <source>
        <dbReference type="ARBA" id="ARBA00022692"/>
    </source>
</evidence>
<dbReference type="InterPro" id="IPR007387">
    <property type="entry name" value="TRAP_DctQ"/>
</dbReference>